<gene>
    <name evidence="8" type="ORF">EZL74_10920</name>
</gene>
<proteinExistence type="inferred from homology"/>
<dbReference type="GO" id="GO:0008831">
    <property type="term" value="F:dTDP-4-dehydrorhamnose reductase activity"/>
    <property type="evidence" value="ECO:0007669"/>
    <property type="project" value="UniProtKB-EC"/>
</dbReference>
<organism evidence="8 9">
    <name type="scientific">Flavobacterium silvisoli</name>
    <dbReference type="NCBI Taxonomy" id="2529433"/>
    <lineage>
        <taxon>Bacteria</taxon>
        <taxon>Pseudomonadati</taxon>
        <taxon>Bacteroidota</taxon>
        <taxon>Flavobacteriia</taxon>
        <taxon>Flavobacteriales</taxon>
        <taxon>Flavobacteriaceae</taxon>
        <taxon>Flavobacterium</taxon>
    </lineage>
</organism>
<evidence type="ECO:0000256" key="5">
    <source>
        <dbReference type="ARBA" id="ARBA00048200"/>
    </source>
</evidence>
<dbReference type="RefSeq" id="WP_131476652.1">
    <property type="nucleotide sequence ID" value="NZ_SJPE01000014.1"/>
</dbReference>
<name>A0A4Q9YUI2_9FLAO</name>
<reference evidence="8 9" key="1">
    <citation type="submission" date="2019-02" db="EMBL/GenBank/DDBJ databases">
        <title>Flavobacterium sp. RD-2-33 isolated from forest soil.</title>
        <authorList>
            <person name="Chaudhary D.K."/>
        </authorList>
    </citation>
    <scope>NUCLEOTIDE SEQUENCE [LARGE SCALE GENOMIC DNA]</scope>
    <source>
        <strain evidence="8 9">RD-2-33</strain>
    </source>
</reference>
<comment type="function">
    <text evidence="6">Catalyzes the reduction of dTDP-6-deoxy-L-lyxo-4-hexulose to yield dTDP-L-rhamnose.</text>
</comment>
<keyword evidence="6" id="KW-0521">NADP</keyword>
<evidence type="ECO:0000313" key="8">
    <source>
        <dbReference type="EMBL" id="TBX66353.1"/>
    </source>
</evidence>
<keyword evidence="9" id="KW-1185">Reference proteome</keyword>
<evidence type="ECO:0000256" key="1">
    <source>
        <dbReference type="ARBA" id="ARBA00004781"/>
    </source>
</evidence>
<dbReference type="GO" id="GO:0048269">
    <property type="term" value="C:methionine adenosyltransferase complex"/>
    <property type="evidence" value="ECO:0007669"/>
    <property type="project" value="TreeGrafter"/>
</dbReference>
<evidence type="ECO:0000256" key="4">
    <source>
        <dbReference type="ARBA" id="ARBA00017099"/>
    </source>
</evidence>
<dbReference type="GO" id="GO:0048270">
    <property type="term" value="F:methionine adenosyltransferase regulator activity"/>
    <property type="evidence" value="ECO:0007669"/>
    <property type="project" value="TreeGrafter"/>
</dbReference>
<dbReference type="PANTHER" id="PTHR10491:SF4">
    <property type="entry name" value="METHIONINE ADENOSYLTRANSFERASE 2 SUBUNIT BETA"/>
    <property type="match status" value="1"/>
</dbReference>
<dbReference type="EMBL" id="SJPE01000014">
    <property type="protein sequence ID" value="TBX66353.1"/>
    <property type="molecule type" value="Genomic_DNA"/>
</dbReference>
<dbReference type="SUPFAM" id="SSF51735">
    <property type="entry name" value="NAD(P)-binding Rossmann-fold domains"/>
    <property type="match status" value="1"/>
</dbReference>
<keyword evidence="6" id="KW-0560">Oxidoreductase</keyword>
<comment type="catalytic activity">
    <reaction evidence="5">
        <text>dTDP-beta-L-rhamnose + NADP(+) = dTDP-4-dehydro-beta-L-rhamnose + NADPH + H(+)</text>
        <dbReference type="Rhea" id="RHEA:21796"/>
        <dbReference type="ChEBI" id="CHEBI:15378"/>
        <dbReference type="ChEBI" id="CHEBI:57510"/>
        <dbReference type="ChEBI" id="CHEBI:57783"/>
        <dbReference type="ChEBI" id="CHEBI:58349"/>
        <dbReference type="ChEBI" id="CHEBI:62830"/>
        <dbReference type="EC" id="1.1.1.133"/>
    </reaction>
</comment>
<dbReference type="EC" id="1.1.1.133" evidence="3 6"/>
<dbReference type="AlphaFoldDB" id="A0A4Q9YUI2"/>
<dbReference type="Proteomes" id="UP000293300">
    <property type="component" value="Unassembled WGS sequence"/>
</dbReference>
<evidence type="ECO:0000256" key="6">
    <source>
        <dbReference type="RuleBase" id="RU364082"/>
    </source>
</evidence>
<feature type="domain" description="RmlD-like substrate binding" evidence="7">
    <location>
        <begin position="4"/>
        <end position="274"/>
    </location>
</feature>
<dbReference type="InterPro" id="IPR036291">
    <property type="entry name" value="NAD(P)-bd_dom_sf"/>
</dbReference>
<dbReference type="CDD" id="cd05254">
    <property type="entry name" value="dTDP_HR_like_SDR_e"/>
    <property type="match status" value="1"/>
</dbReference>
<comment type="pathway">
    <text evidence="1 6">Carbohydrate biosynthesis; dTDP-L-rhamnose biosynthesis.</text>
</comment>
<dbReference type="OrthoDB" id="9803892at2"/>
<comment type="similarity">
    <text evidence="2 6">Belongs to the dTDP-4-dehydrorhamnose reductase family.</text>
</comment>
<accession>A0A4Q9YUI2</accession>
<dbReference type="Gene3D" id="3.40.50.720">
    <property type="entry name" value="NAD(P)-binding Rossmann-like Domain"/>
    <property type="match status" value="1"/>
</dbReference>
<protein>
    <recommendedName>
        <fullName evidence="4 6">dTDP-4-dehydrorhamnose reductase</fullName>
        <ecNumber evidence="3 6">1.1.1.133</ecNumber>
    </recommendedName>
</protein>
<comment type="caution">
    <text evidence="8">The sequence shown here is derived from an EMBL/GenBank/DDBJ whole genome shotgun (WGS) entry which is preliminary data.</text>
</comment>
<evidence type="ECO:0000313" key="9">
    <source>
        <dbReference type="Proteomes" id="UP000293300"/>
    </source>
</evidence>
<sequence>MKKKVLITGISGMLGKAVYAHFKHNEPYVIHGVSRQPGYELEGVVMHHGDLTSETFMESLQSLSFDAVIHCSAEVNVNLCETDKALAFQSNVKSAENVVKLLNARCYVYVSTDAVFDGQAGDYTETSAVNPLNYYAETKLLGEEAVKTFTDNYYILRTNIYGFNQPMKKSLFEWAYTELQAGNTINGFDNMFFNPMYVGQLAAFMAKLIASDIPYGTYNVAVDEKLSKYDFLMKIAETFGFQNTQVNKVYFDPKEFVAPRALNTTLKNDTVKSVMKDFDFSFHSGFSMLEKDLRALK</sequence>
<dbReference type="GO" id="GO:0006556">
    <property type="term" value="P:S-adenosylmethionine biosynthetic process"/>
    <property type="evidence" value="ECO:0007669"/>
    <property type="project" value="TreeGrafter"/>
</dbReference>
<dbReference type="Pfam" id="PF04321">
    <property type="entry name" value="RmlD_sub_bind"/>
    <property type="match status" value="1"/>
</dbReference>
<dbReference type="PANTHER" id="PTHR10491">
    <property type="entry name" value="DTDP-4-DEHYDRORHAMNOSE REDUCTASE"/>
    <property type="match status" value="1"/>
</dbReference>
<dbReference type="GO" id="GO:0019305">
    <property type="term" value="P:dTDP-rhamnose biosynthetic process"/>
    <property type="evidence" value="ECO:0007669"/>
    <property type="project" value="UniProtKB-UniPathway"/>
</dbReference>
<dbReference type="InterPro" id="IPR029903">
    <property type="entry name" value="RmlD-like-bd"/>
</dbReference>
<evidence type="ECO:0000256" key="3">
    <source>
        <dbReference type="ARBA" id="ARBA00012929"/>
    </source>
</evidence>
<dbReference type="InterPro" id="IPR005913">
    <property type="entry name" value="dTDP_dehydrorham_reduct"/>
</dbReference>
<evidence type="ECO:0000256" key="2">
    <source>
        <dbReference type="ARBA" id="ARBA00010944"/>
    </source>
</evidence>
<dbReference type="UniPathway" id="UPA00124"/>
<evidence type="ECO:0000259" key="7">
    <source>
        <dbReference type="Pfam" id="PF04321"/>
    </source>
</evidence>